<evidence type="ECO:0008006" key="4">
    <source>
        <dbReference type="Google" id="ProtNLM"/>
    </source>
</evidence>
<dbReference type="GeneID" id="91097896"/>
<dbReference type="PANTHER" id="PTHR13379:SF0">
    <property type="entry name" value="UPF0415 PROTEIN C7ORF25"/>
    <property type="match status" value="1"/>
</dbReference>
<reference evidence="2 3" key="1">
    <citation type="submission" date="2024-01" db="EMBL/GenBank/DDBJ databases">
        <title>Comparative genomics of Cryptococcus and Kwoniella reveals pathogenesis evolution and contrasting modes of karyotype evolution via chromosome fusion or intercentromeric recombination.</title>
        <authorList>
            <person name="Coelho M.A."/>
            <person name="David-Palma M."/>
            <person name="Shea T."/>
            <person name="Bowers K."/>
            <person name="McGinley-Smith S."/>
            <person name="Mohammad A.W."/>
            <person name="Gnirke A."/>
            <person name="Yurkov A.M."/>
            <person name="Nowrousian M."/>
            <person name="Sun S."/>
            <person name="Cuomo C.A."/>
            <person name="Heitman J."/>
        </authorList>
    </citation>
    <scope>NUCLEOTIDE SEQUENCE [LARGE SCALE GENOMIC DNA]</scope>
    <source>
        <strain evidence="2 3">CBS 6074</strain>
    </source>
</reference>
<keyword evidence="3" id="KW-1185">Reference proteome</keyword>
<name>A0AAX4K547_9TREE</name>
<organism evidence="2 3">
    <name type="scientific">Kwoniella dendrophila CBS 6074</name>
    <dbReference type="NCBI Taxonomy" id="1295534"/>
    <lineage>
        <taxon>Eukaryota</taxon>
        <taxon>Fungi</taxon>
        <taxon>Dikarya</taxon>
        <taxon>Basidiomycota</taxon>
        <taxon>Agaricomycotina</taxon>
        <taxon>Tremellomycetes</taxon>
        <taxon>Tremellales</taxon>
        <taxon>Cryptococcaceae</taxon>
        <taxon>Kwoniella</taxon>
    </lineage>
</organism>
<protein>
    <recommendedName>
        <fullName evidence="4">DUF1308 domain-containing protein</fullName>
    </recommendedName>
</protein>
<evidence type="ECO:0000313" key="3">
    <source>
        <dbReference type="Proteomes" id="UP001355207"/>
    </source>
</evidence>
<dbReference type="PANTHER" id="PTHR13379">
    <property type="entry name" value="UNCHARACTERIZED DUF1308"/>
    <property type="match status" value="1"/>
</dbReference>
<gene>
    <name evidence="2" type="ORF">L201_007227</name>
</gene>
<evidence type="ECO:0000256" key="1">
    <source>
        <dbReference type="SAM" id="MobiDB-lite"/>
    </source>
</evidence>
<evidence type="ECO:0000313" key="2">
    <source>
        <dbReference type="EMBL" id="WWC92273.1"/>
    </source>
</evidence>
<proteinExistence type="predicted"/>
<feature type="compositionally biased region" description="Basic residues" evidence="1">
    <location>
        <begin position="120"/>
        <end position="133"/>
    </location>
</feature>
<sequence length="683" mass="77890">MDQLLLAQQQVNNLLDSINKFIEEESENAIYKSPIIDWNHPLTYNQSSIIGIKKFKLSIENEKDYIESLINSEIPPRSNENISSNIPNLLGIWEQVKFSKWPIISISQILDYNDFNNIHRKGTSSGRSKRKQRNGTPQKNQIKIDLIENSGQTWVKVNTMKESRLMAEFREQDSYINSDYESDSSVSFSKAGPSKPRTITLTNSAIEQAKLLAKAAESYPRIKGFPSPKIRYVLNRLEENPVNGYSDPRVKSTFQAIRDLGVELVLADHKRIIPNNRPKRKELKPSKNILLDLSVLVALCCDSTHLELPKSVSDLESRFRCLQINSINEELELSPHIPVTKDLRDQLEWEMKHPLIQELLDRLSPLNENIIQFWVTDEVKNRLPNIIDIIGGENEKRRAHIMFSSSNSSNSDDDDDEDFWQGSRWKGKSGILTNLKINILPKEYDGSTCQINSKNVNTAFKKGFVSVVKQMLEIVEIQSDPSALRKHKEEQANKLNDVNDEGKKEKFKDTKRRSKLLKSNPNITKGINIESKLPSSHTLKTFLVGLELGYTILTNNRGSVGKILREMNIDNGLGLGLGLNSNPGNSCNPSVYGDGTNHDENEIKEDDKVEIWVVNPSSLSEWRRKEVEMKNKKLKEYLSNPNNEQSYKDWLIDNADSDEHTYGQNTITVNQEGTGRTYNKPKA</sequence>
<dbReference type="EMBL" id="CP144107">
    <property type="protein sequence ID" value="WWC92273.1"/>
    <property type="molecule type" value="Genomic_DNA"/>
</dbReference>
<dbReference type="RefSeq" id="XP_066079035.1">
    <property type="nucleotide sequence ID" value="XM_066222938.1"/>
</dbReference>
<feature type="region of interest" description="Disordered" evidence="1">
    <location>
        <begin position="120"/>
        <end position="141"/>
    </location>
</feature>
<accession>A0AAX4K547</accession>
<dbReference type="AlphaFoldDB" id="A0AAX4K547"/>
<dbReference type="Proteomes" id="UP001355207">
    <property type="component" value="Chromosome 10"/>
</dbReference>